<gene>
    <name evidence="1" type="ORF">AVEN_248850_1</name>
</gene>
<evidence type="ECO:0000313" key="2">
    <source>
        <dbReference type="Proteomes" id="UP000499080"/>
    </source>
</evidence>
<feature type="non-terminal residue" evidence="1">
    <location>
        <position position="1"/>
    </location>
</feature>
<reference evidence="1 2" key="1">
    <citation type="journal article" date="2019" name="Sci. Rep.">
        <title>Orb-weaving spider Araneus ventricosus genome elucidates the spidroin gene catalogue.</title>
        <authorList>
            <person name="Kono N."/>
            <person name="Nakamura H."/>
            <person name="Ohtoshi R."/>
            <person name="Moran D.A.P."/>
            <person name="Shinohara A."/>
            <person name="Yoshida Y."/>
            <person name="Fujiwara M."/>
            <person name="Mori M."/>
            <person name="Tomita M."/>
            <person name="Arakawa K."/>
        </authorList>
    </citation>
    <scope>NUCLEOTIDE SEQUENCE [LARGE SCALE GENOMIC DNA]</scope>
</reference>
<proteinExistence type="predicted"/>
<accession>A0A4Y2KQW6</accession>
<sequence>IYHSLKPAIHLYSIPSICPNTVLFLPIQVEKSSTSIHLKFQSALAVGESDLLPPLQVLFDLPLQLLFDPPLQLLFDPPLQLLFDSPQQLLFDSPLQLLFDSPLQLLFDPPIPFSTLRISDLLLSWQGLDLVESFELPTTLAKGPTKYWGHELPEFGLGGNPTFPSRYAIFHRFSTLSPVFSFPCSKISILEDI</sequence>
<dbReference type="AlphaFoldDB" id="A0A4Y2KQW6"/>
<evidence type="ECO:0000313" key="1">
    <source>
        <dbReference type="EMBL" id="GBN04562.1"/>
    </source>
</evidence>
<dbReference type="EMBL" id="BGPR01195948">
    <property type="protein sequence ID" value="GBN04562.1"/>
    <property type="molecule type" value="Genomic_DNA"/>
</dbReference>
<protein>
    <submittedName>
        <fullName evidence="1">Uncharacterized protein</fullName>
    </submittedName>
</protein>
<comment type="caution">
    <text evidence="1">The sequence shown here is derived from an EMBL/GenBank/DDBJ whole genome shotgun (WGS) entry which is preliminary data.</text>
</comment>
<keyword evidence="2" id="KW-1185">Reference proteome</keyword>
<name>A0A4Y2KQW6_ARAVE</name>
<organism evidence="1 2">
    <name type="scientific">Araneus ventricosus</name>
    <name type="common">Orbweaver spider</name>
    <name type="synonym">Epeira ventricosa</name>
    <dbReference type="NCBI Taxonomy" id="182803"/>
    <lineage>
        <taxon>Eukaryota</taxon>
        <taxon>Metazoa</taxon>
        <taxon>Ecdysozoa</taxon>
        <taxon>Arthropoda</taxon>
        <taxon>Chelicerata</taxon>
        <taxon>Arachnida</taxon>
        <taxon>Araneae</taxon>
        <taxon>Araneomorphae</taxon>
        <taxon>Entelegynae</taxon>
        <taxon>Araneoidea</taxon>
        <taxon>Araneidae</taxon>
        <taxon>Araneus</taxon>
    </lineage>
</organism>
<dbReference type="Proteomes" id="UP000499080">
    <property type="component" value="Unassembled WGS sequence"/>
</dbReference>